<dbReference type="NCBIfam" id="NF008864">
    <property type="entry name" value="PRK11895.1"/>
    <property type="match status" value="1"/>
</dbReference>
<evidence type="ECO:0000256" key="8">
    <source>
        <dbReference type="RuleBase" id="RU368092"/>
    </source>
</evidence>
<dbReference type="UniPathway" id="UPA00047">
    <property type="reaction ID" value="UER00055"/>
</dbReference>
<comment type="subunit">
    <text evidence="4 8">Dimer of large and small chains.</text>
</comment>
<dbReference type="Gene3D" id="3.30.70.1150">
    <property type="entry name" value="ACT-like. Chain A, domain 2"/>
    <property type="match status" value="1"/>
</dbReference>
<comment type="function">
    <text evidence="8">Catalyzes the conversion of 2 pyruvate molecules into acetolactate in the first common step of the biosynthetic pathway of the branched-amino acids such as leucine, isoleucine, and valine.</text>
</comment>
<dbReference type="PROSITE" id="PS51671">
    <property type="entry name" value="ACT"/>
    <property type="match status" value="1"/>
</dbReference>
<dbReference type="OrthoDB" id="9787365at2"/>
<dbReference type="PANTHER" id="PTHR30239:SF0">
    <property type="entry name" value="ACETOLACTATE SYNTHASE SMALL SUBUNIT 1, CHLOROPLASTIC"/>
    <property type="match status" value="1"/>
</dbReference>
<dbReference type="PANTHER" id="PTHR30239">
    <property type="entry name" value="ACETOLACTATE SYNTHASE SMALL SUBUNIT"/>
    <property type="match status" value="1"/>
</dbReference>
<dbReference type="InterPro" id="IPR027271">
    <property type="entry name" value="Acetolactate_synth/TF_NikR_C"/>
</dbReference>
<protein>
    <recommendedName>
        <fullName evidence="8">Acetolactate synthase small subunit</fullName>
        <shortName evidence="8">AHAS</shortName>
        <shortName evidence="8">ALS</shortName>
        <ecNumber evidence="8">2.2.1.6</ecNumber>
    </recommendedName>
    <alternativeName>
        <fullName evidence="8">Acetohydroxy-acid synthase small subunit</fullName>
    </alternativeName>
</protein>
<dbReference type="GO" id="GO:1990610">
    <property type="term" value="F:acetolactate synthase regulator activity"/>
    <property type="evidence" value="ECO:0007669"/>
    <property type="project" value="UniProtKB-UniRule"/>
</dbReference>
<evidence type="ECO:0000313" key="10">
    <source>
        <dbReference type="EMBL" id="KQB83839.1"/>
    </source>
</evidence>
<dbReference type="Gene3D" id="3.30.70.260">
    <property type="match status" value="1"/>
</dbReference>
<keyword evidence="6 8" id="KW-0100">Branched-chain amino acid biosynthesis</keyword>
<dbReference type="SUPFAM" id="SSF55021">
    <property type="entry name" value="ACT-like"/>
    <property type="match status" value="2"/>
</dbReference>
<dbReference type="CDD" id="cd04878">
    <property type="entry name" value="ACT_AHAS"/>
    <property type="match status" value="1"/>
</dbReference>
<dbReference type="InterPro" id="IPR054480">
    <property type="entry name" value="AHAS_small-like_ACT"/>
</dbReference>
<dbReference type="Pfam" id="PF22629">
    <property type="entry name" value="ACT_AHAS_ss"/>
    <property type="match status" value="1"/>
</dbReference>
<evidence type="ECO:0000256" key="5">
    <source>
        <dbReference type="ARBA" id="ARBA00022605"/>
    </source>
</evidence>
<dbReference type="Proteomes" id="UP000050517">
    <property type="component" value="Unassembled WGS sequence"/>
</dbReference>
<sequence length="174" mass="19056">MAQQDKTRHILSVLVEDVDGIISRVSGMFTRRGFNLVSLVSAKTSTPGINRITIVVDADEVRIEQISKQLNKIIQVIKVVRLEEDATVARALLLVKVDVDNHTRPQVVDAATIFRARVVDVAPESVVIEATGMPGKLQALLDVLEPFGIREMLQSGQIALNRGPRTLSPTPSRS</sequence>
<dbReference type="GO" id="GO:0009097">
    <property type="term" value="P:isoleucine biosynthetic process"/>
    <property type="evidence" value="ECO:0007669"/>
    <property type="project" value="UniProtKB-UniRule"/>
</dbReference>
<evidence type="ECO:0000256" key="6">
    <source>
        <dbReference type="ARBA" id="ARBA00023304"/>
    </source>
</evidence>
<evidence type="ECO:0000256" key="2">
    <source>
        <dbReference type="ARBA" id="ARBA00005025"/>
    </source>
</evidence>
<comment type="catalytic activity">
    <reaction evidence="7 8">
        <text>2 pyruvate + H(+) = (2S)-2-acetolactate + CO2</text>
        <dbReference type="Rhea" id="RHEA:25249"/>
        <dbReference type="ChEBI" id="CHEBI:15361"/>
        <dbReference type="ChEBI" id="CHEBI:15378"/>
        <dbReference type="ChEBI" id="CHEBI:16526"/>
        <dbReference type="ChEBI" id="CHEBI:58476"/>
        <dbReference type="EC" id="2.2.1.6"/>
    </reaction>
</comment>
<dbReference type="Pfam" id="PF10369">
    <property type="entry name" value="ALS_ss_C"/>
    <property type="match status" value="1"/>
</dbReference>
<dbReference type="AlphaFoldDB" id="A0A0Q0YMX6"/>
<dbReference type="GO" id="GO:0005829">
    <property type="term" value="C:cytosol"/>
    <property type="evidence" value="ECO:0007669"/>
    <property type="project" value="TreeGrafter"/>
</dbReference>
<dbReference type="UniPathway" id="UPA00049">
    <property type="reaction ID" value="UER00059"/>
</dbReference>
<evidence type="ECO:0000259" key="9">
    <source>
        <dbReference type="PROSITE" id="PS51671"/>
    </source>
</evidence>
<keyword evidence="11" id="KW-1185">Reference proteome</keyword>
<proteinExistence type="inferred from homology"/>
<dbReference type="PATRIC" id="fig|1544416.3.peg.1912"/>
<evidence type="ECO:0000313" key="11">
    <source>
        <dbReference type="Proteomes" id="UP000050517"/>
    </source>
</evidence>
<feature type="domain" description="ACT" evidence="9">
    <location>
        <begin position="10"/>
        <end position="84"/>
    </location>
</feature>
<dbReference type="STRING" id="1544416.Cocul_01912"/>
<dbReference type="InterPro" id="IPR039557">
    <property type="entry name" value="AHAS_ACT"/>
</dbReference>
<dbReference type="RefSeq" id="WP_055122975.1">
    <property type="nucleotide sequence ID" value="NZ_LKST01000003.1"/>
</dbReference>
<comment type="pathway">
    <text evidence="1 8">Amino-acid biosynthesis; L-isoleucine biosynthesis; L-isoleucine from 2-oxobutanoate: step 1/4.</text>
</comment>
<organism evidence="10 11">
    <name type="scientific">Corynebacterium oculi</name>
    <dbReference type="NCBI Taxonomy" id="1544416"/>
    <lineage>
        <taxon>Bacteria</taxon>
        <taxon>Bacillati</taxon>
        <taxon>Actinomycetota</taxon>
        <taxon>Actinomycetes</taxon>
        <taxon>Mycobacteriales</taxon>
        <taxon>Corynebacteriaceae</taxon>
        <taxon>Corynebacterium</taxon>
    </lineage>
</organism>
<evidence type="ECO:0000256" key="4">
    <source>
        <dbReference type="ARBA" id="ARBA00011744"/>
    </source>
</evidence>
<dbReference type="GO" id="GO:0003984">
    <property type="term" value="F:acetolactate synthase activity"/>
    <property type="evidence" value="ECO:0007669"/>
    <property type="project" value="UniProtKB-UniRule"/>
</dbReference>
<keyword evidence="5 8" id="KW-0028">Amino-acid biosynthesis</keyword>
<dbReference type="InterPro" id="IPR019455">
    <property type="entry name" value="Acetolactate_synth_ssu_C"/>
</dbReference>
<comment type="similarity">
    <text evidence="3 8">Belongs to the acetolactate synthase small subunit family.</text>
</comment>
<reference evidence="10 11" key="1">
    <citation type="submission" date="2015-10" db="EMBL/GenBank/DDBJ databases">
        <title>Corynebacteirum lowii and Corynebacterium oculi species nova, derived from human clinical disease and and emended description of Corynebacterium mastiditis.</title>
        <authorList>
            <person name="Bernard K."/>
            <person name="Pacheco A.L."/>
            <person name="Mcdougall C."/>
            <person name="Burtx T."/>
            <person name="Weibe D."/>
            <person name="Tyler S."/>
            <person name="Olson A.B."/>
            <person name="Cnockaert M."/>
            <person name="Eguchi H."/>
            <person name="Kuwahara T."/>
            <person name="Nakayama-Imaohji H."/>
            <person name="Boudewijins M."/>
            <person name="Van Hoecke F."/>
            <person name="Bernier A.-M."/>
            <person name="Vandamme P."/>
        </authorList>
    </citation>
    <scope>NUCLEOTIDE SEQUENCE [LARGE SCALE GENOMIC DNA]</scope>
    <source>
        <strain evidence="10 11">NML 130210</strain>
    </source>
</reference>
<accession>A0A0Q0YMX6</accession>
<dbReference type="EMBL" id="LKST01000003">
    <property type="protein sequence ID" value="KQB83839.1"/>
    <property type="molecule type" value="Genomic_DNA"/>
</dbReference>
<dbReference type="FunFam" id="3.30.70.1150:FF:000001">
    <property type="entry name" value="Acetolactate synthase small subunit"/>
    <property type="match status" value="1"/>
</dbReference>
<dbReference type="NCBIfam" id="TIGR00119">
    <property type="entry name" value="acolac_sm"/>
    <property type="match status" value="1"/>
</dbReference>
<comment type="pathway">
    <text evidence="2 8">Amino-acid biosynthesis; L-valine biosynthesis; L-valine from pyruvate: step 1/4.</text>
</comment>
<comment type="caution">
    <text evidence="10">The sequence shown here is derived from an EMBL/GenBank/DDBJ whole genome shotgun (WGS) entry which is preliminary data.</text>
</comment>
<evidence type="ECO:0000256" key="7">
    <source>
        <dbReference type="ARBA" id="ARBA00048670"/>
    </source>
</evidence>
<gene>
    <name evidence="10" type="primary">ilvH</name>
    <name evidence="10" type="ORF">Cocul_01912</name>
</gene>
<evidence type="ECO:0000256" key="1">
    <source>
        <dbReference type="ARBA" id="ARBA00004974"/>
    </source>
</evidence>
<dbReference type="GO" id="GO:0009099">
    <property type="term" value="P:L-valine biosynthetic process"/>
    <property type="evidence" value="ECO:0007669"/>
    <property type="project" value="UniProtKB-UniRule"/>
</dbReference>
<evidence type="ECO:0000256" key="3">
    <source>
        <dbReference type="ARBA" id="ARBA00006341"/>
    </source>
</evidence>
<dbReference type="InterPro" id="IPR045865">
    <property type="entry name" value="ACT-like_dom_sf"/>
</dbReference>
<dbReference type="InterPro" id="IPR002912">
    <property type="entry name" value="ACT_dom"/>
</dbReference>
<keyword evidence="8 10" id="KW-0808">Transferase</keyword>
<dbReference type="EC" id="2.2.1.6" evidence="8"/>
<dbReference type="InterPro" id="IPR004789">
    <property type="entry name" value="Acetalactate_synth_ssu"/>
</dbReference>
<name>A0A0Q0YMX6_9CORY</name>